<protein>
    <submittedName>
        <fullName evidence="2">Uncharacterized protein</fullName>
    </submittedName>
</protein>
<sequence length="84" mass="9350">FWSGLSGYHEDYAKGDKHLLNVMEVLDVCNDQEYSDWDETNDSGAPNIQSSNSDDDSSSSSSDSEDGDRSTVEKITPSFLQKHK</sequence>
<feature type="region of interest" description="Disordered" evidence="1">
    <location>
        <begin position="34"/>
        <end position="84"/>
    </location>
</feature>
<gene>
    <name evidence="2" type="ORF">Tci_930589</name>
</gene>
<accession>A0A699XJT9</accession>
<feature type="non-terminal residue" evidence="2">
    <location>
        <position position="84"/>
    </location>
</feature>
<dbReference type="AlphaFoldDB" id="A0A699XJT9"/>
<evidence type="ECO:0000313" key="2">
    <source>
        <dbReference type="EMBL" id="GFD58620.1"/>
    </source>
</evidence>
<name>A0A699XJT9_TANCI</name>
<feature type="non-terminal residue" evidence="2">
    <location>
        <position position="1"/>
    </location>
</feature>
<comment type="caution">
    <text evidence="2">The sequence shown here is derived from an EMBL/GenBank/DDBJ whole genome shotgun (WGS) entry which is preliminary data.</text>
</comment>
<proteinExistence type="predicted"/>
<organism evidence="2">
    <name type="scientific">Tanacetum cinerariifolium</name>
    <name type="common">Dalmatian daisy</name>
    <name type="synonym">Chrysanthemum cinerariifolium</name>
    <dbReference type="NCBI Taxonomy" id="118510"/>
    <lineage>
        <taxon>Eukaryota</taxon>
        <taxon>Viridiplantae</taxon>
        <taxon>Streptophyta</taxon>
        <taxon>Embryophyta</taxon>
        <taxon>Tracheophyta</taxon>
        <taxon>Spermatophyta</taxon>
        <taxon>Magnoliopsida</taxon>
        <taxon>eudicotyledons</taxon>
        <taxon>Gunneridae</taxon>
        <taxon>Pentapetalae</taxon>
        <taxon>asterids</taxon>
        <taxon>campanulids</taxon>
        <taxon>Asterales</taxon>
        <taxon>Asteraceae</taxon>
        <taxon>Asteroideae</taxon>
        <taxon>Anthemideae</taxon>
        <taxon>Anthemidinae</taxon>
        <taxon>Tanacetum</taxon>
    </lineage>
</organism>
<reference evidence="2" key="1">
    <citation type="journal article" date="2019" name="Sci. Rep.">
        <title>Draft genome of Tanacetum cinerariifolium, the natural source of mosquito coil.</title>
        <authorList>
            <person name="Yamashiro T."/>
            <person name="Shiraishi A."/>
            <person name="Satake H."/>
            <person name="Nakayama K."/>
        </authorList>
    </citation>
    <scope>NUCLEOTIDE SEQUENCE</scope>
</reference>
<evidence type="ECO:0000256" key="1">
    <source>
        <dbReference type="SAM" id="MobiDB-lite"/>
    </source>
</evidence>
<dbReference type="EMBL" id="BKCJ011855219">
    <property type="protein sequence ID" value="GFD58620.1"/>
    <property type="molecule type" value="Genomic_DNA"/>
</dbReference>